<evidence type="ECO:0000313" key="14">
    <source>
        <dbReference type="Proteomes" id="UP000198287"/>
    </source>
</evidence>
<reference evidence="13 14" key="1">
    <citation type="submission" date="2015-12" db="EMBL/GenBank/DDBJ databases">
        <title>The genome of Folsomia candida.</title>
        <authorList>
            <person name="Faddeeva A."/>
            <person name="Derks M.F."/>
            <person name="Anvar Y."/>
            <person name="Smit S."/>
            <person name="Van Straalen N."/>
            <person name="Roelofs D."/>
        </authorList>
    </citation>
    <scope>NUCLEOTIDE SEQUENCE [LARGE SCALE GENOMIC DNA]</scope>
    <source>
        <strain evidence="13 14">VU population</strain>
        <tissue evidence="13">Whole body</tissue>
    </source>
</reference>
<evidence type="ECO:0000256" key="4">
    <source>
        <dbReference type="ARBA" id="ARBA00022989"/>
    </source>
</evidence>
<dbReference type="PANTHER" id="PTHR45695:SF15">
    <property type="entry name" value="OPSIN RH2"/>
    <property type="match status" value="1"/>
</dbReference>
<evidence type="ECO:0000313" key="13">
    <source>
        <dbReference type="EMBL" id="OXA43778.1"/>
    </source>
</evidence>
<evidence type="ECO:0000256" key="1">
    <source>
        <dbReference type="ARBA" id="ARBA00004141"/>
    </source>
</evidence>
<evidence type="ECO:0000256" key="10">
    <source>
        <dbReference type="SAM" id="MobiDB-lite"/>
    </source>
</evidence>
<feature type="transmembrane region" description="Helical" evidence="11">
    <location>
        <begin position="273"/>
        <end position="298"/>
    </location>
</feature>
<gene>
    <name evidence="13" type="ORF">Fcan01_21520</name>
</gene>
<keyword evidence="6 11" id="KW-0472">Membrane</keyword>
<dbReference type="PANTHER" id="PTHR45695">
    <property type="entry name" value="LEUCOKININ RECEPTOR-RELATED"/>
    <property type="match status" value="1"/>
</dbReference>
<comment type="similarity">
    <text evidence="2 9">Belongs to the G-protein coupled receptor 1 family.</text>
</comment>
<proteinExistence type="inferred from homology"/>
<evidence type="ECO:0000256" key="11">
    <source>
        <dbReference type="SAM" id="Phobius"/>
    </source>
</evidence>
<dbReference type="PROSITE" id="PS00237">
    <property type="entry name" value="G_PROTEIN_RECEP_F1_1"/>
    <property type="match status" value="1"/>
</dbReference>
<dbReference type="CDD" id="cd14993">
    <property type="entry name" value="7tmA_CCKR-like"/>
    <property type="match status" value="1"/>
</dbReference>
<feature type="transmembrane region" description="Helical" evidence="11">
    <location>
        <begin position="350"/>
        <end position="372"/>
    </location>
</feature>
<evidence type="ECO:0000256" key="2">
    <source>
        <dbReference type="ARBA" id="ARBA00010663"/>
    </source>
</evidence>
<dbReference type="InterPro" id="IPR000276">
    <property type="entry name" value="GPCR_Rhodpsn"/>
</dbReference>
<protein>
    <submittedName>
        <fullName evidence="13">Neuropeptide FF receptor 2</fullName>
    </submittedName>
</protein>
<keyword evidence="7 9" id="KW-0675">Receptor</keyword>
<dbReference type="PROSITE" id="PS50262">
    <property type="entry name" value="G_PROTEIN_RECEP_F1_2"/>
    <property type="match status" value="1"/>
</dbReference>
<organism evidence="13 14">
    <name type="scientific">Folsomia candida</name>
    <name type="common">Springtail</name>
    <dbReference type="NCBI Taxonomy" id="158441"/>
    <lineage>
        <taxon>Eukaryota</taxon>
        <taxon>Metazoa</taxon>
        <taxon>Ecdysozoa</taxon>
        <taxon>Arthropoda</taxon>
        <taxon>Hexapoda</taxon>
        <taxon>Collembola</taxon>
        <taxon>Entomobryomorpha</taxon>
        <taxon>Isotomoidea</taxon>
        <taxon>Isotomidae</taxon>
        <taxon>Proisotominae</taxon>
        <taxon>Folsomia</taxon>
    </lineage>
</organism>
<name>A0A226DFM2_FOLCA</name>
<dbReference type="SMART" id="SM01381">
    <property type="entry name" value="7TM_GPCR_Srsx"/>
    <property type="match status" value="1"/>
</dbReference>
<dbReference type="STRING" id="158441.A0A226DFM2"/>
<evidence type="ECO:0000256" key="8">
    <source>
        <dbReference type="ARBA" id="ARBA00023224"/>
    </source>
</evidence>
<evidence type="ECO:0000256" key="7">
    <source>
        <dbReference type="ARBA" id="ARBA00023170"/>
    </source>
</evidence>
<accession>A0A226DFM2</accession>
<feature type="transmembrane region" description="Helical" evidence="11">
    <location>
        <begin position="106"/>
        <end position="133"/>
    </location>
</feature>
<dbReference type="OrthoDB" id="5975505at2759"/>
<dbReference type="AlphaFoldDB" id="A0A226DFM2"/>
<evidence type="ECO:0000259" key="12">
    <source>
        <dbReference type="PROSITE" id="PS50262"/>
    </source>
</evidence>
<keyword evidence="4 11" id="KW-1133">Transmembrane helix</keyword>
<feature type="region of interest" description="Disordered" evidence="10">
    <location>
        <begin position="466"/>
        <end position="486"/>
    </location>
</feature>
<dbReference type="Proteomes" id="UP000198287">
    <property type="component" value="Unassembled WGS sequence"/>
</dbReference>
<dbReference type="OMA" id="AIFLCCY"/>
<dbReference type="SUPFAM" id="SSF81321">
    <property type="entry name" value="Family A G protein-coupled receptor-like"/>
    <property type="match status" value="1"/>
</dbReference>
<dbReference type="GO" id="GO:0005886">
    <property type="term" value="C:plasma membrane"/>
    <property type="evidence" value="ECO:0007669"/>
    <property type="project" value="TreeGrafter"/>
</dbReference>
<feature type="transmembrane region" description="Helical" evidence="11">
    <location>
        <begin position="145"/>
        <end position="170"/>
    </location>
</feature>
<keyword evidence="8 9" id="KW-0807">Transducer</keyword>
<comment type="caution">
    <text evidence="13">The sequence shown here is derived from an EMBL/GenBank/DDBJ whole genome shotgun (WGS) entry which is preliminary data.</text>
</comment>
<dbReference type="InterPro" id="IPR017452">
    <property type="entry name" value="GPCR_Rhodpsn_7TM"/>
</dbReference>
<keyword evidence="14" id="KW-1185">Reference proteome</keyword>
<comment type="subcellular location">
    <subcellularLocation>
        <location evidence="1">Membrane</location>
        <topology evidence="1">Multi-pass membrane protein</topology>
    </subcellularLocation>
</comment>
<evidence type="ECO:0000256" key="9">
    <source>
        <dbReference type="RuleBase" id="RU000688"/>
    </source>
</evidence>
<feature type="transmembrane region" description="Helical" evidence="11">
    <location>
        <begin position="224"/>
        <end position="246"/>
    </location>
</feature>
<feature type="transmembrane region" description="Helical" evidence="11">
    <location>
        <begin position="182"/>
        <end position="203"/>
    </location>
</feature>
<feature type="domain" description="G-protein coupled receptors family 1 profile" evidence="12">
    <location>
        <begin position="124"/>
        <end position="411"/>
    </location>
</feature>
<dbReference type="Pfam" id="PF00001">
    <property type="entry name" value="7tm_1"/>
    <property type="match status" value="1"/>
</dbReference>
<dbReference type="EMBL" id="LNIX01000021">
    <property type="protein sequence ID" value="OXA43778.1"/>
    <property type="molecule type" value="Genomic_DNA"/>
</dbReference>
<dbReference type="PRINTS" id="PR01012">
    <property type="entry name" value="NRPEPTIDEYR"/>
</dbReference>
<keyword evidence="5 9" id="KW-0297">G-protein coupled receptor</keyword>
<evidence type="ECO:0000256" key="6">
    <source>
        <dbReference type="ARBA" id="ARBA00023136"/>
    </source>
</evidence>
<dbReference type="InterPro" id="IPR000611">
    <property type="entry name" value="NPY_rcpt"/>
</dbReference>
<sequence length="486" mass="54543">MLFLNYDDIWSSQGLLSPPRAEARIADSPLLLHNLGAGVEAEKPFPTLFPSPHFQNNLSTENSYLFSSLSPEEKNFTGFENWTEDSGLEAWDEYGGVNELRYSFGLGLFFCVAYGIVFLIGIVGNSFVVAVVLRSPRMRTPTNFFIMNLALADLIVVIFGLPVTLLANIYSAWILGQWICKIVPYLQGVSVSASIDTLIAIACERFLAICYPMKCQISSRSCRILIIIIWTWSFIVTLPWAIFFQLTPLNPNAPNSELMVCTEKWWDPTVGNVYFVVAHLILCYLLPLTLITIFYTLILRRVSMRKIPQETKDLSTELLVQRVQSNFLLVIVLVLLGDGDGMESRSKMKVIKMLLLVCVLFALSWLPLYAIFTRVKFGPPPSDWEDQLIRTITPMAQWLGSSNSCINPILYGLYNKRYRSGFKAVLTSGSCCSKLRVEATKSDSSTSRSSNRMNLSTQVTRNSTFKGSAPLLHSNSRGSNAASKRY</sequence>
<evidence type="ECO:0000256" key="3">
    <source>
        <dbReference type="ARBA" id="ARBA00022692"/>
    </source>
</evidence>
<dbReference type="Gene3D" id="1.20.1070.10">
    <property type="entry name" value="Rhodopsin 7-helix transmembrane proteins"/>
    <property type="match status" value="1"/>
</dbReference>
<evidence type="ECO:0000256" key="5">
    <source>
        <dbReference type="ARBA" id="ARBA00023040"/>
    </source>
</evidence>
<dbReference type="GO" id="GO:0004983">
    <property type="term" value="F:neuropeptide Y receptor activity"/>
    <property type="evidence" value="ECO:0007669"/>
    <property type="project" value="InterPro"/>
</dbReference>
<keyword evidence="3 9" id="KW-0812">Transmembrane</keyword>
<dbReference type="PRINTS" id="PR00237">
    <property type="entry name" value="GPCRRHODOPSN"/>
</dbReference>
<feature type="compositionally biased region" description="Polar residues" evidence="10">
    <location>
        <begin position="473"/>
        <end position="486"/>
    </location>
</feature>